<gene>
    <name evidence="2" type="ORF">SPSK_05304</name>
</gene>
<dbReference type="OrthoDB" id="5552418at2759"/>
<protein>
    <submittedName>
        <fullName evidence="2">Uncharacterized protein</fullName>
    </submittedName>
</protein>
<organism evidence="2 3">
    <name type="scientific">Sporothrix schenckii 1099-18</name>
    <dbReference type="NCBI Taxonomy" id="1397361"/>
    <lineage>
        <taxon>Eukaryota</taxon>
        <taxon>Fungi</taxon>
        <taxon>Dikarya</taxon>
        <taxon>Ascomycota</taxon>
        <taxon>Pezizomycotina</taxon>
        <taxon>Sordariomycetes</taxon>
        <taxon>Sordariomycetidae</taxon>
        <taxon>Ophiostomatales</taxon>
        <taxon>Ophiostomataceae</taxon>
        <taxon>Sporothrix</taxon>
    </lineage>
</organism>
<evidence type="ECO:0000313" key="2">
    <source>
        <dbReference type="EMBL" id="KJR80390.1"/>
    </source>
</evidence>
<accession>A0A0F2LV64</accession>
<evidence type="ECO:0000256" key="1">
    <source>
        <dbReference type="SAM" id="MobiDB-lite"/>
    </source>
</evidence>
<dbReference type="VEuPathDB" id="FungiDB:SPSK_05304"/>
<dbReference type="Proteomes" id="UP000033710">
    <property type="component" value="Unassembled WGS sequence"/>
</dbReference>
<comment type="caution">
    <text evidence="2">The sequence shown here is derived from an EMBL/GenBank/DDBJ whole genome shotgun (WGS) entry which is preliminary data.</text>
</comment>
<dbReference type="GeneID" id="27667330"/>
<dbReference type="RefSeq" id="XP_016583066.1">
    <property type="nucleotide sequence ID" value="XM_016732053.1"/>
</dbReference>
<feature type="compositionally biased region" description="Low complexity" evidence="1">
    <location>
        <begin position="205"/>
        <end position="232"/>
    </location>
</feature>
<dbReference type="EMBL" id="AXCR01000012">
    <property type="protein sequence ID" value="KJR80390.1"/>
    <property type="molecule type" value="Genomic_DNA"/>
</dbReference>
<reference evidence="2 3" key="1">
    <citation type="journal article" date="2014" name="BMC Genomics">
        <title>Comparative genomics of the major fungal agents of human and animal Sporotrichosis: Sporothrix schenckii and Sporothrix brasiliensis.</title>
        <authorList>
            <person name="Teixeira M.M."/>
            <person name="de Almeida L.G."/>
            <person name="Kubitschek-Barreira P."/>
            <person name="Alves F.L."/>
            <person name="Kioshima E.S."/>
            <person name="Abadio A.K."/>
            <person name="Fernandes L."/>
            <person name="Derengowski L.S."/>
            <person name="Ferreira K.S."/>
            <person name="Souza R.C."/>
            <person name="Ruiz J.C."/>
            <person name="de Andrade N.C."/>
            <person name="Paes H.C."/>
            <person name="Nicola A.M."/>
            <person name="Albuquerque P."/>
            <person name="Gerber A.L."/>
            <person name="Martins V.P."/>
            <person name="Peconick L.D."/>
            <person name="Neto A.V."/>
            <person name="Chaucanez C.B."/>
            <person name="Silva P.A."/>
            <person name="Cunha O.L."/>
            <person name="de Oliveira F.F."/>
            <person name="dos Santos T.C."/>
            <person name="Barros A.L."/>
            <person name="Soares M.A."/>
            <person name="de Oliveira L.M."/>
            <person name="Marini M.M."/>
            <person name="Villalobos-Duno H."/>
            <person name="Cunha M.M."/>
            <person name="de Hoog S."/>
            <person name="da Silveira J.F."/>
            <person name="Henrissat B."/>
            <person name="Nino-Vega G.A."/>
            <person name="Cisalpino P.S."/>
            <person name="Mora-Montes H.M."/>
            <person name="Almeida S.R."/>
            <person name="Stajich J.E."/>
            <person name="Lopes-Bezerra L.M."/>
            <person name="Vasconcelos A.T."/>
            <person name="Felipe M.S."/>
        </authorList>
    </citation>
    <scope>NUCLEOTIDE SEQUENCE [LARGE SCALE GENOMIC DNA]</scope>
    <source>
        <strain evidence="2 3">1099-18</strain>
    </source>
</reference>
<proteinExistence type="predicted"/>
<feature type="compositionally biased region" description="Low complexity" evidence="1">
    <location>
        <begin position="24"/>
        <end position="35"/>
    </location>
</feature>
<dbReference type="KEGG" id="ssck:SPSK_05304"/>
<feature type="region of interest" description="Disordered" evidence="1">
    <location>
        <begin position="1"/>
        <end position="67"/>
    </location>
</feature>
<feature type="region of interest" description="Disordered" evidence="1">
    <location>
        <begin position="205"/>
        <end position="235"/>
    </location>
</feature>
<evidence type="ECO:0000313" key="3">
    <source>
        <dbReference type="Proteomes" id="UP000033710"/>
    </source>
</evidence>
<sequence>MDDIYRRRKQHENPLRPPSDPRYQQQAQDGSQQRQYHQSGSSSSDRQRMPSGSRVMSSSSGAAGYSGYYQEAPESAYAAGHGAMAYSEQSTDYAQDARQAHGFANTYNPSGPQLLYGVQPAAGQGAVFDTTQAYSSRQHGGGMQIITPDVTTPAYYTSDSATSGAVSLHTQAAHGGSAAAVYQHQGAADSRGHVAAAYGAGMVPLPSTTSSQPTSSTDPGASSGSAVAAPSSQDYAETNESYTAYQRTLKDVFKNTKSGALAPASESLLSISDWLLSRVEALGLASDDEDLYEGRVKLWKNFNNAWLGLLEKQKEMMWYGKKLHRSQSLVSFEDLQKMARELVRLCDGIERFGLVDYDYGVWEERIMAILTECVELYRMAEEDATGATSGPSSQQG</sequence>
<dbReference type="AlphaFoldDB" id="A0A0F2LV64"/>
<name>A0A0F2LV64_SPOSC</name>
<feature type="compositionally biased region" description="Basic residues" evidence="1">
    <location>
        <begin position="1"/>
        <end position="10"/>
    </location>
</feature>
<reference evidence="2 3" key="2">
    <citation type="journal article" date="2015" name="Eukaryot. Cell">
        <title>Asexual propagation of a virulent clone complex in a human and feline outbreak of sporotrichosis.</title>
        <authorList>
            <person name="Teixeira Mde M."/>
            <person name="Rodrigues A.M."/>
            <person name="Tsui C.K."/>
            <person name="de Almeida L.G."/>
            <person name="Van Diepeningen A.D."/>
            <person name="van den Ende B.G."/>
            <person name="Fernandes G.F."/>
            <person name="Kano R."/>
            <person name="Hamelin R.C."/>
            <person name="Lopes-Bezerra L.M."/>
            <person name="Vasconcelos A.T."/>
            <person name="de Hoog S."/>
            <person name="de Camargo Z.P."/>
            <person name="Felipe M.S."/>
        </authorList>
    </citation>
    <scope>NUCLEOTIDE SEQUENCE [LARGE SCALE GENOMIC DNA]</scope>
    <source>
        <strain evidence="2 3">1099-18</strain>
    </source>
</reference>
<feature type="compositionally biased region" description="Low complexity" evidence="1">
    <location>
        <begin position="49"/>
        <end position="67"/>
    </location>
</feature>